<dbReference type="PROSITE" id="PS51704">
    <property type="entry name" value="GP_PDE"/>
    <property type="match status" value="1"/>
</dbReference>
<dbReference type="GO" id="GO:0008081">
    <property type="term" value="F:phosphoric diester hydrolase activity"/>
    <property type="evidence" value="ECO:0007669"/>
    <property type="project" value="InterPro"/>
</dbReference>
<dbReference type="PANTHER" id="PTHR46211:SF1">
    <property type="entry name" value="GLYCEROPHOSPHODIESTER PHOSPHODIESTERASE, CYTOPLASMIC"/>
    <property type="match status" value="1"/>
</dbReference>
<evidence type="ECO:0000313" key="3">
    <source>
        <dbReference type="Proteomes" id="UP000254123"/>
    </source>
</evidence>
<dbReference type="Gene3D" id="3.20.20.190">
    <property type="entry name" value="Phosphatidylinositol (PI) phosphodiesterase"/>
    <property type="match status" value="1"/>
</dbReference>
<gene>
    <name evidence="2" type="ORF">NCTC10526_01049</name>
</gene>
<dbReference type="GO" id="GO:0006629">
    <property type="term" value="P:lipid metabolic process"/>
    <property type="evidence" value="ECO:0007669"/>
    <property type="project" value="InterPro"/>
</dbReference>
<dbReference type="RefSeq" id="WP_162165205.1">
    <property type="nucleotide sequence ID" value="NZ_CAJHAQ010000001.1"/>
</dbReference>
<organism evidence="2 3">
    <name type="scientific">Psychrobacter phenylpyruvicus</name>
    <dbReference type="NCBI Taxonomy" id="29432"/>
    <lineage>
        <taxon>Bacteria</taxon>
        <taxon>Pseudomonadati</taxon>
        <taxon>Pseudomonadota</taxon>
        <taxon>Gammaproteobacteria</taxon>
        <taxon>Moraxellales</taxon>
        <taxon>Moraxellaceae</taxon>
        <taxon>Psychrobacter</taxon>
    </lineage>
</organism>
<evidence type="ECO:0000259" key="1">
    <source>
        <dbReference type="PROSITE" id="PS51704"/>
    </source>
</evidence>
<dbReference type="SUPFAM" id="SSF51695">
    <property type="entry name" value="PLC-like phosphodiesterases"/>
    <property type="match status" value="1"/>
</dbReference>
<keyword evidence="3" id="KW-1185">Reference proteome</keyword>
<dbReference type="InterPro" id="IPR030395">
    <property type="entry name" value="GP_PDE_dom"/>
</dbReference>
<evidence type="ECO:0000313" key="2">
    <source>
        <dbReference type="EMBL" id="SUD90706.1"/>
    </source>
</evidence>
<dbReference type="PANTHER" id="PTHR46211">
    <property type="entry name" value="GLYCEROPHOSPHORYL DIESTER PHOSPHODIESTERASE"/>
    <property type="match status" value="1"/>
</dbReference>
<name>A0A379LJB8_9GAMM</name>
<sequence length="301" mass="34108">MTSLISLLDTHNCYLVGHRGARGEQLENSKAGFVYTQQLSQLSTNTWQKNKLAGIEFDVQLTFDGKLVVFHDDTMLRLFGHQARVDQLTADQIRCVSRCASTDQSESILLLQQMPEYLKDYSHIELEVKTCDRTNYQQLIQSLKQCLVDPQLYNLPFTLTSFDIHLLQRLQADTVLSQFKRGLLVEPACPQLTLKLMSNPAFNDSEHLPATKDRITTNDIKNAVMSTKQPFANTVQIALRLGCSSIGLFYPLFDSNFMAQCRRYGLATTAWTVNDIDSAKQLTKLGVNYLITDYPATFLYA</sequence>
<accession>A0A379LJB8</accession>
<proteinExistence type="predicted"/>
<dbReference type="AlphaFoldDB" id="A0A379LJB8"/>
<dbReference type="STRING" id="1123034.GCA_000685805_01384"/>
<dbReference type="Pfam" id="PF03009">
    <property type="entry name" value="GDPD"/>
    <property type="match status" value="1"/>
</dbReference>
<reference evidence="2 3" key="1">
    <citation type="submission" date="2018-06" db="EMBL/GenBank/DDBJ databases">
        <authorList>
            <consortium name="Pathogen Informatics"/>
            <person name="Doyle S."/>
        </authorList>
    </citation>
    <scope>NUCLEOTIDE SEQUENCE [LARGE SCALE GENOMIC DNA]</scope>
    <source>
        <strain evidence="2 3">NCTC10526</strain>
    </source>
</reference>
<protein>
    <submittedName>
        <fullName evidence="2">Cytoplasmic glycerophosphodiester phosphodiesterase</fullName>
    </submittedName>
</protein>
<dbReference type="CDD" id="cd08556">
    <property type="entry name" value="GDPD"/>
    <property type="match status" value="1"/>
</dbReference>
<dbReference type="Proteomes" id="UP000254123">
    <property type="component" value="Unassembled WGS sequence"/>
</dbReference>
<dbReference type="EMBL" id="UGVC01000001">
    <property type="protein sequence ID" value="SUD90706.1"/>
    <property type="molecule type" value="Genomic_DNA"/>
</dbReference>
<dbReference type="InterPro" id="IPR017946">
    <property type="entry name" value="PLC-like_Pdiesterase_TIM-brl"/>
</dbReference>
<feature type="domain" description="GP-PDE" evidence="1">
    <location>
        <begin position="13"/>
        <end position="301"/>
    </location>
</feature>